<feature type="binding site" evidence="1">
    <location>
        <begin position="155"/>
        <end position="158"/>
    </location>
    <ligand>
        <name>substrate</name>
    </ligand>
</feature>
<dbReference type="SUPFAM" id="SSF89562">
    <property type="entry name" value="RraA-like"/>
    <property type="match status" value="1"/>
</dbReference>
<dbReference type="AlphaFoldDB" id="A0A5R9KIB3"/>
<sequence>MRVPFIGFMTILALSLSFPKVVNAQTISKEELIFLTSEWKGERFPDGRPKVSDDLIRRVKEIAIEEAWVVLQNEGYNCQFDGNWKMIHQDVPIAGRALTAQFMPSRPDVEKNIKDRGAKNGRIGNTNSWPIDQLSKGDVYVADGFGKIAQGTLIGDNLGNSIFAKSGNGVIFDASSRDLEGLSKIEGFNAFVRDWDPSYLKDVFLSGLNTPIRIGRAIVLPGDLVLAKREGVIFIPAHLAEKVVVTAEFIALRDKFGIQMLKEGKYTPGQIDSQWSDKLKGDFLKWLDNNPNEIPMKRSELDEYMKKRTW</sequence>
<comment type="cofactor">
    <cofactor evidence="1">
        <name>Mg(2+)</name>
        <dbReference type="ChEBI" id="CHEBI:18420"/>
    </cofactor>
</comment>
<protein>
    <submittedName>
        <fullName evidence="3">RraA family protein</fullName>
    </submittedName>
</protein>
<name>A0A5R9KIB3_9BACT</name>
<dbReference type="Gene3D" id="3.50.30.40">
    <property type="entry name" value="Ribonuclease E inhibitor RraA/RraA-like"/>
    <property type="match status" value="1"/>
</dbReference>
<organism evidence="3 4">
    <name type="scientific">Dyadobacter sediminis</name>
    <dbReference type="NCBI Taxonomy" id="1493691"/>
    <lineage>
        <taxon>Bacteria</taxon>
        <taxon>Pseudomonadati</taxon>
        <taxon>Bacteroidota</taxon>
        <taxon>Cytophagia</taxon>
        <taxon>Cytophagales</taxon>
        <taxon>Spirosomataceae</taxon>
        <taxon>Dyadobacter</taxon>
    </lineage>
</organism>
<evidence type="ECO:0000313" key="4">
    <source>
        <dbReference type="Proteomes" id="UP000309788"/>
    </source>
</evidence>
<dbReference type="InterPro" id="IPR005493">
    <property type="entry name" value="RraA/RraA-like"/>
</dbReference>
<accession>A0A5R9KIB3</accession>
<keyword evidence="2" id="KW-0732">Signal</keyword>
<feature type="signal peptide" evidence="2">
    <location>
        <begin position="1"/>
        <end position="24"/>
    </location>
</feature>
<dbReference type="OrthoDB" id="108647at2"/>
<comment type="caution">
    <text evidence="3">The sequence shown here is derived from an EMBL/GenBank/DDBJ whole genome shotgun (WGS) entry which is preliminary data.</text>
</comment>
<evidence type="ECO:0000256" key="2">
    <source>
        <dbReference type="SAM" id="SignalP"/>
    </source>
</evidence>
<keyword evidence="1" id="KW-0479">Metal-binding</keyword>
<feature type="binding site" evidence="1">
    <location>
        <position position="177"/>
    </location>
    <ligand>
        <name>substrate</name>
    </ligand>
</feature>
<evidence type="ECO:0000256" key="1">
    <source>
        <dbReference type="PIRSR" id="PIRSR605493-1"/>
    </source>
</evidence>
<dbReference type="EMBL" id="VCEI01000011">
    <property type="protein sequence ID" value="TLU95963.1"/>
    <property type="molecule type" value="Genomic_DNA"/>
</dbReference>
<dbReference type="GO" id="GO:0046872">
    <property type="term" value="F:metal ion binding"/>
    <property type="evidence" value="ECO:0007669"/>
    <property type="project" value="UniProtKB-KW"/>
</dbReference>
<feature type="chain" id="PRO_5024301977" evidence="2">
    <location>
        <begin position="25"/>
        <end position="310"/>
    </location>
</feature>
<reference evidence="3 4" key="1">
    <citation type="submission" date="2019-05" db="EMBL/GenBank/DDBJ databases">
        <authorList>
            <person name="Qu J.-H."/>
        </authorList>
    </citation>
    <scope>NUCLEOTIDE SEQUENCE [LARGE SCALE GENOMIC DNA]</scope>
    <source>
        <strain evidence="3 4">Z12</strain>
    </source>
</reference>
<evidence type="ECO:0000313" key="3">
    <source>
        <dbReference type="EMBL" id="TLU95963.1"/>
    </source>
</evidence>
<keyword evidence="4" id="KW-1185">Reference proteome</keyword>
<proteinExistence type="predicted"/>
<dbReference type="InterPro" id="IPR036704">
    <property type="entry name" value="RraA/RraA-like_sf"/>
</dbReference>
<dbReference type="Proteomes" id="UP000309788">
    <property type="component" value="Unassembled WGS sequence"/>
</dbReference>
<dbReference type="Pfam" id="PF03737">
    <property type="entry name" value="RraA-like"/>
    <property type="match status" value="1"/>
</dbReference>
<feature type="binding site" evidence="1">
    <location>
        <position position="178"/>
    </location>
    <ligand>
        <name>Mg(2+)</name>
        <dbReference type="ChEBI" id="CHEBI:18420"/>
    </ligand>
</feature>
<gene>
    <name evidence="3" type="ORF">FEM55_02090</name>
</gene>
<keyword evidence="1" id="KW-0460">Magnesium</keyword>